<evidence type="ECO:0000313" key="1">
    <source>
        <dbReference type="EMBL" id="KAE9545662.1"/>
    </source>
</evidence>
<dbReference type="Proteomes" id="UP000475862">
    <property type="component" value="Unassembled WGS sequence"/>
</dbReference>
<name>A0A6G0UBF5_APHGL</name>
<sequence>MYLTNVWPYKRGAIFYPKKIYLGEMLNSIYIISINLCKSPFISIRINFSIYININASRSSFVIEFLNLFFRYLREENTYKLHMRRSLFRGLANCFLLRPQKISSSLSRPKISPRIFTILWEPWTAGRCEKGFCTLTLMATFLERIVFTATPALHKSRYAELIVFITGVANIMNLFASHMDKYNYAESQNTRATSDYDKSHNLATPDI</sequence>
<dbReference type="EMBL" id="VYZN01000001">
    <property type="protein sequence ID" value="KAE9545662.1"/>
    <property type="molecule type" value="Genomic_DNA"/>
</dbReference>
<evidence type="ECO:0000313" key="2">
    <source>
        <dbReference type="Proteomes" id="UP000475862"/>
    </source>
</evidence>
<reference evidence="1 2" key="1">
    <citation type="submission" date="2019-08" db="EMBL/GenBank/DDBJ databases">
        <title>The genome of the soybean aphid Biotype 1, its phylome, world population structure and adaptation to the North American continent.</title>
        <authorList>
            <person name="Giordano R."/>
            <person name="Donthu R.K."/>
            <person name="Hernandez A.G."/>
            <person name="Wright C.L."/>
            <person name="Zimin A.V."/>
        </authorList>
    </citation>
    <scope>NUCLEOTIDE SEQUENCE [LARGE SCALE GENOMIC DNA]</scope>
    <source>
        <tissue evidence="1">Whole aphids</tissue>
    </source>
</reference>
<organism evidence="1 2">
    <name type="scientific">Aphis glycines</name>
    <name type="common">Soybean aphid</name>
    <dbReference type="NCBI Taxonomy" id="307491"/>
    <lineage>
        <taxon>Eukaryota</taxon>
        <taxon>Metazoa</taxon>
        <taxon>Ecdysozoa</taxon>
        <taxon>Arthropoda</taxon>
        <taxon>Hexapoda</taxon>
        <taxon>Insecta</taxon>
        <taxon>Pterygota</taxon>
        <taxon>Neoptera</taxon>
        <taxon>Paraneoptera</taxon>
        <taxon>Hemiptera</taxon>
        <taxon>Sternorrhyncha</taxon>
        <taxon>Aphidomorpha</taxon>
        <taxon>Aphidoidea</taxon>
        <taxon>Aphididae</taxon>
        <taxon>Aphidini</taxon>
        <taxon>Aphis</taxon>
        <taxon>Aphis</taxon>
    </lineage>
</organism>
<protein>
    <submittedName>
        <fullName evidence="1">Uncharacterized protein</fullName>
    </submittedName>
</protein>
<keyword evidence="2" id="KW-1185">Reference proteome</keyword>
<gene>
    <name evidence="1" type="ORF">AGLY_001205</name>
</gene>
<dbReference type="AlphaFoldDB" id="A0A6G0UBF5"/>
<comment type="caution">
    <text evidence="1">The sequence shown here is derived from an EMBL/GenBank/DDBJ whole genome shotgun (WGS) entry which is preliminary data.</text>
</comment>
<accession>A0A6G0UBF5</accession>
<proteinExistence type="predicted"/>